<sequence>MFPPLTANEEQKPSLTEAEIWGTTSTDVCDGGRSMEVLFKHCFNRLRPEVQSQMAPATTSLTGFSGETIWPVGQIRFLVTIGDAEHSTEAWMNRYGLAIHPDFPDQEISIGDTLSPKGERNNVTLKKKPRHIRMSPILTYSNGEEARWELEDVCRLYGPKQCPPQDCYPLPEIRLEIKSPVRSTLSKLSGPYKGYHQIQMAEEDEEKTAFHTPRGGKRSNIEETFRTLRKINMKLNPKKCTFGTVEGMFLGYVVGPEGIKPCPDKVERCTYNSSSRTIKEVPPQCLVSGFDSFSISQVSRSKNKKADALSKIASTSFAHLSKQVLVEILNEKSINGKEVAAVVEEEEPTWMTPIVEYLRDGILPEDSKDASKLRIKARQYELLQGVLYRRSFLKPWLRQGHAFWILLANHAPRCAGYDTQVQGLPDTSSRLTLITAPWPFYKWGIDIAGPFPEGPGKVKFLIVAMDYFTKWIEAKAVATISGTQVKKFVWNDIVCRFGLPGEIISDNGKQFSGDPFKDWCEKLNIVQRFASVKHPQSNRLVERANRSLGEGIKARLGENNKNWLEELPHVLWAHRTMIKSSNDDTPFSLTYGTEAVIPAEIGMPTYRTTAVDVVHNDDELRLNLDLVEERRERAAIREAQAKLKMKRYYDARVKNVAFRPGDFVYRSNDASHAVEGGKLGPKWEGPYEVLDALGDGAYKLRSSDGTVLPRTWNVTNLKKCYL</sequence>
<gene>
    <name evidence="2" type="ORF">Tco_0702034</name>
</gene>
<dbReference type="Proteomes" id="UP001151760">
    <property type="component" value="Unassembled WGS sequence"/>
</dbReference>
<dbReference type="PROSITE" id="PS50994">
    <property type="entry name" value="INTEGRASE"/>
    <property type="match status" value="1"/>
</dbReference>
<dbReference type="InterPro" id="IPR043502">
    <property type="entry name" value="DNA/RNA_pol_sf"/>
</dbReference>
<feature type="domain" description="Integrase catalytic" evidence="1">
    <location>
        <begin position="433"/>
        <end position="594"/>
    </location>
</feature>
<evidence type="ECO:0000313" key="3">
    <source>
        <dbReference type="Proteomes" id="UP001151760"/>
    </source>
</evidence>
<keyword evidence="2" id="KW-0808">Transferase</keyword>
<dbReference type="SUPFAM" id="SSF56672">
    <property type="entry name" value="DNA/RNA polymerases"/>
    <property type="match status" value="1"/>
</dbReference>
<keyword evidence="3" id="KW-1185">Reference proteome</keyword>
<keyword evidence="2" id="KW-0695">RNA-directed DNA polymerase</keyword>
<dbReference type="InterPro" id="IPR001584">
    <property type="entry name" value="Integrase_cat-core"/>
</dbReference>
<reference evidence="2" key="2">
    <citation type="submission" date="2022-01" db="EMBL/GenBank/DDBJ databases">
        <authorList>
            <person name="Yamashiro T."/>
            <person name="Shiraishi A."/>
            <person name="Satake H."/>
            <person name="Nakayama K."/>
        </authorList>
    </citation>
    <scope>NUCLEOTIDE SEQUENCE</scope>
</reference>
<dbReference type="InterPro" id="IPR043128">
    <property type="entry name" value="Rev_trsase/Diguanyl_cyclase"/>
</dbReference>
<comment type="caution">
    <text evidence="2">The sequence shown here is derived from an EMBL/GenBank/DDBJ whole genome shotgun (WGS) entry which is preliminary data.</text>
</comment>
<keyword evidence="2" id="KW-0548">Nucleotidyltransferase</keyword>
<name>A0ABQ4XUU2_9ASTR</name>
<protein>
    <submittedName>
        <fullName evidence="2">Reverse transcriptase domain-containing protein</fullName>
    </submittedName>
</protein>
<proteinExistence type="predicted"/>
<dbReference type="GO" id="GO:0003964">
    <property type="term" value="F:RNA-directed DNA polymerase activity"/>
    <property type="evidence" value="ECO:0007669"/>
    <property type="project" value="UniProtKB-KW"/>
</dbReference>
<accession>A0ABQ4XUU2</accession>
<dbReference type="SUPFAM" id="SSF53098">
    <property type="entry name" value="Ribonuclease H-like"/>
    <property type="match status" value="1"/>
</dbReference>
<reference evidence="2" key="1">
    <citation type="journal article" date="2022" name="Int. J. Mol. Sci.">
        <title>Draft Genome of Tanacetum Coccineum: Genomic Comparison of Closely Related Tanacetum-Family Plants.</title>
        <authorList>
            <person name="Yamashiro T."/>
            <person name="Shiraishi A."/>
            <person name="Nakayama K."/>
            <person name="Satake H."/>
        </authorList>
    </citation>
    <scope>NUCLEOTIDE SEQUENCE</scope>
</reference>
<dbReference type="PANTHER" id="PTHR48475:SF2">
    <property type="entry name" value="RIBONUCLEASE H"/>
    <property type="match status" value="1"/>
</dbReference>
<organism evidence="2 3">
    <name type="scientific">Tanacetum coccineum</name>
    <dbReference type="NCBI Taxonomy" id="301880"/>
    <lineage>
        <taxon>Eukaryota</taxon>
        <taxon>Viridiplantae</taxon>
        <taxon>Streptophyta</taxon>
        <taxon>Embryophyta</taxon>
        <taxon>Tracheophyta</taxon>
        <taxon>Spermatophyta</taxon>
        <taxon>Magnoliopsida</taxon>
        <taxon>eudicotyledons</taxon>
        <taxon>Gunneridae</taxon>
        <taxon>Pentapetalae</taxon>
        <taxon>asterids</taxon>
        <taxon>campanulids</taxon>
        <taxon>Asterales</taxon>
        <taxon>Asteraceae</taxon>
        <taxon>Asteroideae</taxon>
        <taxon>Anthemideae</taxon>
        <taxon>Anthemidinae</taxon>
        <taxon>Tanacetum</taxon>
    </lineage>
</organism>
<dbReference type="PANTHER" id="PTHR48475">
    <property type="entry name" value="RIBONUCLEASE H"/>
    <property type="match status" value="1"/>
</dbReference>
<evidence type="ECO:0000313" key="2">
    <source>
        <dbReference type="EMBL" id="GJS69193.1"/>
    </source>
</evidence>
<dbReference type="Pfam" id="PF00665">
    <property type="entry name" value="rve"/>
    <property type="match status" value="1"/>
</dbReference>
<dbReference type="EMBL" id="BQNB010009845">
    <property type="protein sequence ID" value="GJS69193.1"/>
    <property type="molecule type" value="Genomic_DNA"/>
</dbReference>
<evidence type="ECO:0000259" key="1">
    <source>
        <dbReference type="PROSITE" id="PS50994"/>
    </source>
</evidence>
<dbReference type="Gene3D" id="3.30.70.270">
    <property type="match status" value="1"/>
</dbReference>
<dbReference type="InterPro" id="IPR036397">
    <property type="entry name" value="RNaseH_sf"/>
</dbReference>
<dbReference type="InterPro" id="IPR012337">
    <property type="entry name" value="RNaseH-like_sf"/>
</dbReference>
<dbReference type="Gene3D" id="3.30.420.10">
    <property type="entry name" value="Ribonuclease H-like superfamily/Ribonuclease H"/>
    <property type="match status" value="1"/>
</dbReference>